<keyword evidence="3" id="KW-0813">Transport</keyword>
<evidence type="ECO:0000259" key="11">
    <source>
        <dbReference type="PROSITE" id="PS52015"/>
    </source>
</evidence>
<dbReference type="InterPro" id="IPR006260">
    <property type="entry name" value="TonB/TolA_C"/>
</dbReference>
<evidence type="ECO:0000313" key="13">
    <source>
        <dbReference type="Proteomes" id="UP001210678"/>
    </source>
</evidence>
<dbReference type="RefSeq" id="WP_272136881.1">
    <property type="nucleotide sequence ID" value="NZ_JAQLOI010000001.1"/>
</dbReference>
<feature type="domain" description="TonB C-terminal" evidence="11">
    <location>
        <begin position="154"/>
        <end position="245"/>
    </location>
</feature>
<sequence length="245" mass="27223">MNSKRYVIFGSVSLALHSLMLLAQPAQKEMIISMDSTTANLHLQFVSTPKKATSPLQEEQKTQEKPLITKKQDDVVNEVPEPKKAMAVKKPIQKQLATTTKVTKKVDKKNKPVVTAEKKQPIKEAKETLTPIDKPIDKPTESVASASTSSTPVLIKKPTFKARPTPVSYPRLAKRRGQQGKVLIEVWIDDKGEQIKHFIVDSSGFSTLDSAALSAISNWKFDVSTEHGYAIAHRVQIPVNFTLDR</sequence>
<evidence type="ECO:0000256" key="6">
    <source>
        <dbReference type="ARBA" id="ARBA00022692"/>
    </source>
</evidence>
<feature type="chain" id="PRO_5045489263" evidence="10">
    <location>
        <begin position="24"/>
        <end position="245"/>
    </location>
</feature>
<evidence type="ECO:0000256" key="7">
    <source>
        <dbReference type="ARBA" id="ARBA00022927"/>
    </source>
</evidence>
<dbReference type="PROSITE" id="PS52015">
    <property type="entry name" value="TONB_CTD"/>
    <property type="match status" value="1"/>
</dbReference>
<dbReference type="SUPFAM" id="SSF74653">
    <property type="entry name" value="TolA/TonB C-terminal domain"/>
    <property type="match status" value="1"/>
</dbReference>
<evidence type="ECO:0000256" key="8">
    <source>
        <dbReference type="ARBA" id="ARBA00022989"/>
    </source>
</evidence>
<name>A0ABT4YSG0_9VIBR</name>
<keyword evidence="5" id="KW-0997">Cell inner membrane</keyword>
<keyword evidence="4" id="KW-1003">Cell membrane</keyword>
<evidence type="ECO:0000256" key="3">
    <source>
        <dbReference type="ARBA" id="ARBA00022448"/>
    </source>
</evidence>
<keyword evidence="13" id="KW-1185">Reference proteome</keyword>
<dbReference type="Gene3D" id="3.30.1150.10">
    <property type="match status" value="1"/>
</dbReference>
<dbReference type="PANTHER" id="PTHR33446">
    <property type="entry name" value="PROTEIN TONB-RELATED"/>
    <property type="match status" value="1"/>
</dbReference>
<evidence type="ECO:0000313" key="12">
    <source>
        <dbReference type="EMBL" id="MDB1124420.1"/>
    </source>
</evidence>
<evidence type="ECO:0000256" key="5">
    <source>
        <dbReference type="ARBA" id="ARBA00022519"/>
    </source>
</evidence>
<evidence type="ECO:0000256" key="1">
    <source>
        <dbReference type="ARBA" id="ARBA00004383"/>
    </source>
</evidence>
<organism evidence="12 13">
    <name type="scientific">Vibrio algarum</name>
    <dbReference type="NCBI Taxonomy" id="3020714"/>
    <lineage>
        <taxon>Bacteria</taxon>
        <taxon>Pseudomonadati</taxon>
        <taxon>Pseudomonadota</taxon>
        <taxon>Gammaproteobacteria</taxon>
        <taxon>Vibrionales</taxon>
        <taxon>Vibrionaceae</taxon>
        <taxon>Vibrio</taxon>
    </lineage>
</organism>
<comment type="caution">
    <text evidence="12">The sequence shown here is derived from an EMBL/GenBank/DDBJ whole genome shotgun (WGS) entry which is preliminary data.</text>
</comment>
<dbReference type="InterPro" id="IPR051045">
    <property type="entry name" value="TonB-dependent_transducer"/>
</dbReference>
<accession>A0ABT4YSG0</accession>
<dbReference type="InterPro" id="IPR037682">
    <property type="entry name" value="TonB_C"/>
</dbReference>
<evidence type="ECO:0000256" key="2">
    <source>
        <dbReference type="ARBA" id="ARBA00006555"/>
    </source>
</evidence>
<dbReference type="Pfam" id="PF03544">
    <property type="entry name" value="TonB_C"/>
    <property type="match status" value="1"/>
</dbReference>
<dbReference type="NCBIfam" id="TIGR01352">
    <property type="entry name" value="tonB_Cterm"/>
    <property type="match status" value="1"/>
</dbReference>
<dbReference type="EMBL" id="JAQLOI010000001">
    <property type="protein sequence ID" value="MDB1124420.1"/>
    <property type="molecule type" value="Genomic_DNA"/>
</dbReference>
<feature type="signal peptide" evidence="10">
    <location>
        <begin position="1"/>
        <end position="23"/>
    </location>
</feature>
<dbReference type="Proteomes" id="UP001210678">
    <property type="component" value="Unassembled WGS sequence"/>
</dbReference>
<keyword evidence="9" id="KW-0472">Membrane</keyword>
<comment type="similarity">
    <text evidence="2">Belongs to the TonB family.</text>
</comment>
<evidence type="ECO:0000256" key="10">
    <source>
        <dbReference type="SAM" id="SignalP"/>
    </source>
</evidence>
<dbReference type="PANTHER" id="PTHR33446:SF2">
    <property type="entry name" value="PROTEIN TONB"/>
    <property type="match status" value="1"/>
</dbReference>
<keyword evidence="6" id="KW-0812">Transmembrane</keyword>
<keyword evidence="8" id="KW-1133">Transmembrane helix</keyword>
<keyword evidence="7" id="KW-0653">Protein transport</keyword>
<protein>
    <submittedName>
        <fullName evidence="12">Energy transducer TonB</fullName>
    </submittedName>
</protein>
<evidence type="ECO:0000256" key="4">
    <source>
        <dbReference type="ARBA" id="ARBA00022475"/>
    </source>
</evidence>
<reference evidence="12 13" key="1">
    <citation type="submission" date="2023-01" db="EMBL/GenBank/DDBJ databases">
        <title>Vibrio sp. KJ40-1 sp.nov, isolated from marine algae.</title>
        <authorList>
            <person name="Butt M."/>
            <person name="Kim J.M.J."/>
            <person name="Jeon C.O.C."/>
        </authorList>
    </citation>
    <scope>NUCLEOTIDE SEQUENCE [LARGE SCALE GENOMIC DNA]</scope>
    <source>
        <strain evidence="12 13">KJ40-1</strain>
    </source>
</reference>
<keyword evidence="10" id="KW-0732">Signal</keyword>
<proteinExistence type="inferred from homology"/>
<gene>
    <name evidence="12" type="ORF">PGX00_12455</name>
</gene>
<comment type="subcellular location">
    <subcellularLocation>
        <location evidence="1">Cell inner membrane</location>
        <topology evidence="1">Single-pass membrane protein</topology>
        <orientation evidence="1">Periplasmic side</orientation>
    </subcellularLocation>
</comment>
<evidence type="ECO:0000256" key="9">
    <source>
        <dbReference type="ARBA" id="ARBA00023136"/>
    </source>
</evidence>